<dbReference type="EMBL" id="JAECVW010000001">
    <property type="protein sequence ID" value="MBH8593849.1"/>
    <property type="molecule type" value="Genomic_DNA"/>
</dbReference>
<accession>A0A8I1DDF8</accession>
<comment type="caution">
    <text evidence="1">The sequence shown here is derived from an EMBL/GenBank/DDBJ whole genome shotgun (WGS) entry which is preliminary data.</text>
</comment>
<keyword evidence="2" id="KW-1185">Reference proteome</keyword>
<evidence type="ECO:0000313" key="1">
    <source>
        <dbReference type="EMBL" id="MBH8593849.1"/>
    </source>
</evidence>
<dbReference type="Proteomes" id="UP000633619">
    <property type="component" value="Unassembled WGS sequence"/>
</dbReference>
<organism evidence="1 2">
    <name type="scientific">Thermoactinomyces intermedius</name>
    <dbReference type="NCBI Taxonomy" id="2024"/>
    <lineage>
        <taxon>Bacteria</taxon>
        <taxon>Bacillati</taxon>
        <taxon>Bacillota</taxon>
        <taxon>Bacilli</taxon>
        <taxon>Bacillales</taxon>
        <taxon>Thermoactinomycetaceae</taxon>
        <taxon>Thermoactinomyces</taxon>
    </lineage>
</organism>
<dbReference type="AlphaFoldDB" id="A0A8I1DDF8"/>
<protein>
    <submittedName>
        <fullName evidence="1">Uncharacterized protein</fullName>
    </submittedName>
</protein>
<gene>
    <name evidence="1" type="ORF">I8U20_00725</name>
</gene>
<dbReference type="RefSeq" id="WP_181731084.1">
    <property type="nucleotide sequence ID" value="NZ_JACEIR010000001.1"/>
</dbReference>
<evidence type="ECO:0000313" key="2">
    <source>
        <dbReference type="Proteomes" id="UP000633619"/>
    </source>
</evidence>
<name>A0A8I1DDF8_THEIN</name>
<sequence length="277" mass="32532">MFFETKKGKYTEEENELIIKTMNEGLKEGKKEREILKELSEQLKRGYSGVMSHVRKLRSEYPDRFHSLENSPDGGNRLNSWEKEEEELVIDTVNQYLEEGKSLSAAISELEKKLSRTQGAIYQRIYTLRRKHPEKFKHLPVQRPRRRRQLHDWPFHPSLQQVNQSFPVPSKDLSGTNRQLTTAFHQMHTYQQSLLTPSDDRTDHASSMTPEEELVLKAFEKKYGRPNNEAKSKLLSLMRTYGTTRVSVAMFTLTEDKAFPSHIIEFLEKHLINHKFL</sequence>
<reference evidence="1 2" key="1">
    <citation type="submission" date="2020-12" db="EMBL/GenBank/DDBJ databases">
        <title>WGS of Thermoactinomyces spp.</title>
        <authorList>
            <person name="Cheng K."/>
        </authorList>
    </citation>
    <scope>NUCLEOTIDE SEQUENCE [LARGE SCALE GENOMIC DNA]</scope>
    <source>
        <strain evidence="2">CICC 10671\DSM 43846</strain>
    </source>
</reference>
<proteinExistence type="predicted"/>